<name>A0AAU7AUV8_9ACTN</name>
<comment type="similarity">
    <text evidence="1">Belongs to the 5'(3')-deoxyribonucleotidase family.</text>
</comment>
<sequence length="190" mass="21476">MRIAIDIDSTLHHYWDVLSQTAVERFGIELPYEEQFTWGITRLRPEQLEVCIAATHVEERMLSSRPYAGAVETVNRWHAAGHFIHITSHRPVEAHGATARWLEHIGLQHDELYCSSDKVSKCREIGIDLLIDDSPENLQRAVDCGIAAATILHPWNRDVVEDEGILAAEDWDGLAAALEAQLEPLRRRAA</sequence>
<dbReference type="RefSeq" id="WP_354701929.1">
    <property type="nucleotide sequence ID" value="NZ_CP114014.1"/>
</dbReference>
<gene>
    <name evidence="3" type="ORF">DSM112329_02271</name>
</gene>
<evidence type="ECO:0000256" key="2">
    <source>
        <dbReference type="PIRSR" id="PIRSR610708-1"/>
    </source>
</evidence>
<reference evidence="3" key="1">
    <citation type="submission" date="2022-12" db="EMBL/GenBank/DDBJ databases">
        <title>Paraconexibacter alkalitolerans sp. nov. and Baekduia alba sp. nov., isolated from soil and emended description of the genera Paraconexibacter (Chun et al., 2020) and Baekduia (An et al., 2020).</title>
        <authorList>
            <person name="Vieira S."/>
            <person name="Huber K.J."/>
            <person name="Geppert A."/>
            <person name="Wolf J."/>
            <person name="Neumann-Schaal M."/>
            <person name="Muesken M."/>
            <person name="Overmann J."/>
        </authorList>
    </citation>
    <scope>NUCLEOTIDE SEQUENCE</scope>
    <source>
        <strain evidence="3">AEG42_29</strain>
    </source>
</reference>
<dbReference type="EMBL" id="CP114014">
    <property type="protein sequence ID" value="XAY05421.1"/>
    <property type="molecule type" value="Genomic_DNA"/>
</dbReference>
<organism evidence="3">
    <name type="scientific">Paraconexibacter sp. AEG42_29</name>
    <dbReference type="NCBI Taxonomy" id="2997339"/>
    <lineage>
        <taxon>Bacteria</taxon>
        <taxon>Bacillati</taxon>
        <taxon>Actinomycetota</taxon>
        <taxon>Thermoleophilia</taxon>
        <taxon>Solirubrobacterales</taxon>
        <taxon>Paraconexibacteraceae</taxon>
        <taxon>Paraconexibacter</taxon>
    </lineage>
</organism>
<feature type="active site" description="Proton donor" evidence="2">
    <location>
        <position position="8"/>
    </location>
</feature>
<evidence type="ECO:0000313" key="3">
    <source>
        <dbReference type="EMBL" id="XAY05421.1"/>
    </source>
</evidence>
<accession>A0AAU7AUV8</accession>
<dbReference type="GO" id="GO:0008253">
    <property type="term" value="F:5'-nucleotidase activity"/>
    <property type="evidence" value="ECO:0007669"/>
    <property type="project" value="InterPro"/>
</dbReference>
<evidence type="ECO:0008006" key="4">
    <source>
        <dbReference type="Google" id="ProtNLM"/>
    </source>
</evidence>
<protein>
    <recommendedName>
        <fullName evidence="4">Nucleotidase</fullName>
    </recommendedName>
</protein>
<dbReference type="InterPro" id="IPR023214">
    <property type="entry name" value="HAD_sf"/>
</dbReference>
<dbReference type="Gene3D" id="3.40.50.1000">
    <property type="entry name" value="HAD superfamily/HAD-like"/>
    <property type="match status" value="1"/>
</dbReference>
<dbReference type="InterPro" id="IPR036412">
    <property type="entry name" value="HAD-like_sf"/>
</dbReference>
<dbReference type="InterPro" id="IPR010708">
    <property type="entry name" value="5'(3')-deoxyribonucleotidase"/>
</dbReference>
<dbReference type="SUPFAM" id="SSF56784">
    <property type="entry name" value="HAD-like"/>
    <property type="match status" value="1"/>
</dbReference>
<proteinExistence type="inferred from homology"/>
<dbReference type="GO" id="GO:0009264">
    <property type="term" value="P:deoxyribonucleotide catabolic process"/>
    <property type="evidence" value="ECO:0007669"/>
    <property type="project" value="InterPro"/>
</dbReference>
<dbReference type="KEGG" id="parq:DSM112329_02271"/>
<dbReference type="Pfam" id="PF06941">
    <property type="entry name" value="NT5C"/>
    <property type="match status" value="1"/>
</dbReference>
<feature type="active site" description="Nucleophile" evidence="2">
    <location>
        <position position="6"/>
    </location>
</feature>
<dbReference type="AlphaFoldDB" id="A0AAU7AUV8"/>
<evidence type="ECO:0000256" key="1">
    <source>
        <dbReference type="ARBA" id="ARBA00009589"/>
    </source>
</evidence>